<keyword evidence="5 10" id="KW-1133">Transmembrane helix</keyword>
<evidence type="ECO:0000256" key="5">
    <source>
        <dbReference type="ARBA" id="ARBA00022989"/>
    </source>
</evidence>
<evidence type="ECO:0000256" key="3">
    <source>
        <dbReference type="ARBA" id="ARBA00022475"/>
    </source>
</evidence>
<dbReference type="Gene3D" id="3.40.190.10">
    <property type="entry name" value="Periplasmic binding protein-like II"/>
    <property type="match status" value="1"/>
</dbReference>
<dbReference type="InterPro" id="IPR001320">
    <property type="entry name" value="Iontro_rcpt_C"/>
</dbReference>
<dbReference type="Proteomes" id="UP000695007">
    <property type="component" value="Unplaced"/>
</dbReference>
<feature type="non-terminal residue" evidence="13">
    <location>
        <position position="1"/>
    </location>
</feature>
<keyword evidence="7 13" id="KW-0675">Receptor</keyword>
<dbReference type="GO" id="GO:0015276">
    <property type="term" value="F:ligand-gated monoatomic ion channel activity"/>
    <property type="evidence" value="ECO:0007669"/>
    <property type="project" value="InterPro"/>
</dbReference>
<reference evidence="13" key="1">
    <citation type="submission" date="2025-08" db="UniProtKB">
        <authorList>
            <consortium name="RefSeq"/>
        </authorList>
    </citation>
    <scope>IDENTIFICATION</scope>
</reference>
<dbReference type="AlphaFoldDB" id="A0AAJ6VIE0"/>
<comment type="similarity">
    <text evidence="2">Belongs to the glutamate-gated ion channel (TC 1.A.10.1) family.</text>
</comment>
<sequence length="658" mass="77466">TLIEVLIDEFAENSQCIVSMMDTYYRRKADVNQIIANNYLPMYRVLIRDNEEFAPPRKRLLQILKESKYVGCDVYLIFMANGLQVANFLQYAEEERLISTQGKFLLIYDFRIFHTDMRYLWNRIINVIFLRHYVEFKRHSKSQLLKHEWYDLNTIPFPARTKGLVITKYIDTWYQNRFRYGISHFSTKIDDLKKQKLRVAVFEHLPAVTTDAQSYFKSQKGINANSKPLGIEFEMLLIIANVLNFKPYFYEPHNIKNERWGDIKNGTLTGILGETQKRNAIFYLGDLYYTMRHLELLDLSWPYNTECLTFLTLESLTENSWKLLILPFRLYTWIAVIFTLLAASITFFMFSRFYKYHIVFEKARSRKVEEYSGLYLFTELQNCILYTLSMLLQVSLPLLPSAWSLRILIGWWWIFTILITVTYRASMTASLANSIDRVTIDTIAQLVKSSTVIGSWSDEMKDFFINSSDVNLQRLSNRFIVTMDEQDAIAAVANGTLSYYENVHVLKYERVKRQILEVELQKNDSQENKHKFLEHNLHIMEECVINMPISLGMDKHSPLKGPVDKLIKRIMEAGFVKKWLSDITQQSKILELRQEGTVQKLLVDLDKLQGAVVALGFGYIIGIIALVGEIWYWKYIVLKNPNYNKYRKELFYKKSIKC</sequence>
<keyword evidence="6 10" id="KW-0472">Membrane</keyword>
<evidence type="ECO:0000256" key="1">
    <source>
        <dbReference type="ARBA" id="ARBA00004651"/>
    </source>
</evidence>
<evidence type="ECO:0000256" key="9">
    <source>
        <dbReference type="SAM" id="Coils"/>
    </source>
</evidence>
<feature type="transmembrane region" description="Helical" evidence="10">
    <location>
        <begin position="403"/>
        <end position="423"/>
    </location>
</feature>
<feature type="transmembrane region" description="Helical" evidence="10">
    <location>
        <begin position="330"/>
        <end position="350"/>
    </location>
</feature>
<keyword evidence="3" id="KW-1003">Cell membrane</keyword>
<dbReference type="InterPro" id="IPR052192">
    <property type="entry name" value="Insect_Ionotropic_Sensory_Rcpt"/>
</dbReference>
<evidence type="ECO:0000256" key="4">
    <source>
        <dbReference type="ARBA" id="ARBA00022692"/>
    </source>
</evidence>
<dbReference type="PANTHER" id="PTHR42643:SF35">
    <property type="entry name" value="IONOTROPIC RECEPTOR 68A, ISOFORM A"/>
    <property type="match status" value="1"/>
</dbReference>
<dbReference type="GO" id="GO:0005886">
    <property type="term" value="C:plasma membrane"/>
    <property type="evidence" value="ECO:0007669"/>
    <property type="project" value="UniProtKB-SubCell"/>
</dbReference>
<feature type="coiled-coil region" evidence="9">
    <location>
        <begin position="508"/>
        <end position="536"/>
    </location>
</feature>
<dbReference type="CTD" id="39269"/>
<evidence type="ECO:0000259" key="11">
    <source>
        <dbReference type="Pfam" id="PF00060"/>
    </source>
</evidence>
<proteinExistence type="inferred from homology"/>
<dbReference type="Gene3D" id="1.10.287.70">
    <property type="match status" value="1"/>
</dbReference>
<keyword evidence="12" id="KW-1185">Reference proteome</keyword>
<dbReference type="GeneID" id="105359017"/>
<evidence type="ECO:0000256" key="2">
    <source>
        <dbReference type="ARBA" id="ARBA00008685"/>
    </source>
</evidence>
<feature type="domain" description="Ionotropic glutamate receptor C-terminal" evidence="11">
    <location>
        <begin position="332"/>
        <end position="522"/>
    </location>
</feature>
<organism evidence="12 13">
    <name type="scientific">Ceratosolen solmsi marchali</name>
    <dbReference type="NCBI Taxonomy" id="326594"/>
    <lineage>
        <taxon>Eukaryota</taxon>
        <taxon>Metazoa</taxon>
        <taxon>Ecdysozoa</taxon>
        <taxon>Arthropoda</taxon>
        <taxon>Hexapoda</taxon>
        <taxon>Insecta</taxon>
        <taxon>Pterygota</taxon>
        <taxon>Neoptera</taxon>
        <taxon>Endopterygota</taxon>
        <taxon>Hymenoptera</taxon>
        <taxon>Apocrita</taxon>
        <taxon>Proctotrupomorpha</taxon>
        <taxon>Chalcidoidea</taxon>
        <taxon>Agaonidae</taxon>
        <taxon>Agaoninae</taxon>
        <taxon>Ceratosolen</taxon>
    </lineage>
</organism>
<feature type="transmembrane region" description="Helical" evidence="10">
    <location>
        <begin position="610"/>
        <end position="633"/>
    </location>
</feature>
<dbReference type="KEGG" id="csol:105359017"/>
<dbReference type="SUPFAM" id="SSF53850">
    <property type="entry name" value="Periplasmic binding protein-like II"/>
    <property type="match status" value="1"/>
</dbReference>
<name>A0AAJ6VIE0_9HYME</name>
<evidence type="ECO:0000256" key="8">
    <source>
        <dbReference type="ARBA" id="ARBA00023180"/>
    </source>
</evidence>
<evidence type="ECO:0000256" key="10">
    <source>
        <dbReference type="SAM" id="Phobius"/>
    </source>
</evidence>
<feature type="transmembrane region" description="Helical" evidence="10">
    <location>
        <begin position="371"/>
        <end position="391"/>
    </location>
</feature>
<evidence type="ECO:0000256" key="7">
    <source>
        <dbReference type="ARBA" id="ARBA00023170"/>
    </source>
</evidence>
<dbReference type="Pfam" id="PF00060">
    <property type="entry name" value="Lig_chan"/>
    <property type="match status" value="1"/>
</dbReference>
<comment type="subcellular location">
    <subcellularLocation>
        <location evidence="1">Cell membrane</location>
        <topology evidence="1">Multi-pass membrane protein</topology>
    </subcellularLocation>
</comment>
<protein>
    <submittedName>
        <fullName evidence="13">Glutamate receptor 1</fullName>
    </submittedName>
</protein>
<keyword evidence="9" id="KW-0175">Coiled coil</keyword>
<accession>A0AAJ6VIE0</accession>
<keyword evidence="4 10" id="KW-0812">Transmembrane</keyword>
<evidence type="ECO:0000313" key="13">
    <source>
        <dbReference type="RefSeq" id="XP_011493794.1"/>
    </source>
</evidence>
<dbReference type="PANTHER" id="PTHR42643">
    <property type="entry name" value="IONOTROPIC RECEPTOR 20A-RELATED"/>
    <property type="match status" value="1"/>
</dbReference>
<dbReference type="RefSeq" id="XP_011493794.1">
    <property type="nucleotide sequence ID" value="XM_011495492.1"/>
</dbReference>
<evidence type="ECO:0000256" key="6">
    <source>
        <dbReference type="ARBA" id="ARBA00023136"/>
    </source>
</evidence>
<keyword evidence="8" id="KW-0325">Glycoprotein</keyword>
<gene>
    <name evidence="13" type="primary">LOC105359017</name>
</gene>
<evidence type="ECO:0000313" key="12">
    <source>
        <dbReference type="Proteomes" id="UP000695007"/>
    </source>
</evidence>
<dbReference type="GO" id="GO:0050906">
    <property type="term" value="P:detection of stimulus involved in sensory perception"/>
    <property type="evidence" value="ECO:0007669"/>
    <property type="project" value="UniProtKB-ARBA"/>
</dbReference>